<proteinExistence type="predicted"/>
<accession>A0ABQ9WD63</accession>
<protein>
    <submittedName>
        <fullName evidence="1">Uncharacterized protein</fullName>
    </submittedName>
</protein>
<organism evidence="1 2">
    <name type="scientific">Saguinus oedipus</name>
    <name type="common">Cotton-top tamarin</name>
    <name type="synonym">Oedipomidas oedipus</name>
    <dbReference type="NCBI Taxonomy" id="9490"/>
    <lineage>
        <taxon>Eukaryota</taxon>
        <taxon>Metazoa</taxon>
        <taxon>Chordata</taxon>
        <taxon>Craniata</taxon>
        <taxon>Vertebrata</taxon>
        <taxon>Euteleostomi</taxon>
        <taxon>Mammalia</taxon>
        <taxon>Eutheria</taxon>
        <taxon>Euarchontoglires</taxon>
        <taxon>Primates</taxon>
        <taxon>Haplorrhini</taxon>
        <taxon>Platyrrhini</taxon>
        <taxon>Cebidae</taxon>
        <taxon>Callitrichinae</taxon>
        <taxon>Saguinus</taxon>
    </lineage>
</organism>
<reference evidence="1 2" key="1">
    <citation type="submission" date="2023-05" db="EMBL/GenBank/DDBJ databases">
        <title>B98-5 Cell Line De Novo Hybrid Assembly: An Optical Mapping Approach.</title>
        <authorList>
            <person name="Kananen K."/>
            <person name="Auerbach J.A."/>
            <person name="Kautto E."/>
            <person name="Blachly J.S."/>
        </authorList>
    </citation>
    <scope>NUCLEOTIDE SEQUENCE [LARGE SCALE GENOMIC DNA]</scope>
    <source>
        <strain evidence="1">B95-8</strain>
        <tissue evidence="1">Cell line</tissue>
    </source>
</reference>
<evidence type="ECO:0000313" key="1">
    <source>
        <dbReference type="EMBL" id="KAK2119554.1"/>
    </source>
</evidence>
<comment type="caution">
    <text evidence="1">The sequence shown here is derived from an EMBL/GenBank/DDBJ whole genome shotgun (WGS) entry which is preliminary data.</text>
</comment>
<keyword evidence="2" id="KW-1185">Reference proteome</keyword>
<dbReference type="Proteomes" id="UP001266305">
    <property type="component" value="Unassembled WGS sequence"/>
</dbReference>
<dbReference type="EMBL" id="JASSZA010000001">
    <property type="protein sequence ID" value="KAK2119554.1"/>
    <property type="molecule type" value="Genomic_DNA"/>
</dbReference>
<gene>
    <name evidence="1" type="ORF">P7K49_000940</name>
</gene>
<feature type="non-terminal residue" evidence="1">
    <location>
        <position position="90"/>
    </location>
</feature>
<sequence length="90" mass="10357">MCKLRECRRKLTSISWMGVSGKNPALEGEGEDEEDSDPLVRSLVMVVGGVHSSFLEKEKEEDIRYPLVMTSTFRFTKNRFGQEKEEREEG</sequence>
<name>A0ABQ9WD63_SAGOE</name>
<evidence type="ECO:0000313" key="2">
    <source>
        <dbReference type="Proteomes" id="UP001266305"/>
    </source>
</evidence>